<dbReference type="Proteomes" id="UP000033551">
    <property type="component" value="Unassembled WGS sequence"/>
</dbReference>
<dbReference type="AlphaFoldDB" id="A0A0F4IZI4"/>
<evidence type="ECO:0000313" key="5">
    <source>
        <dbReference type="Proteomes" id="UP000033551"/>
    </source>
</evidence>
<dbReference type="RefSeq" id="WP_045950568.1">
    <property type="nucleotide sequence ID" value="NZ_JZWV01000889.1"/>
</dbReference>
<organism evidence="4 5">
    <name type="scientific">Streptomyces katrae</name>
    <dbReference type="NCBI Taxonomy" id="68223"/>
    <lineage>
        <taxon>Bacteria</taxon>
        <taxon>Bacillati</taxon>
        <taxon>Actinomycetota</taxon>
        <taxon>Actinomycetes</taxon>
        <taxon>Kitasatosporales</taxon>
        <taxon>Streptomycetaceae</taxon>
        <taxon>Streptomyces</taxon>
    </lineage>
</organism>
<dbReference type="InterPro" id="IPR020806">
    <property type="entry name" value="PKS_PP-bd"/>
</dbReference>
<dbReference type="GO" id="GO:0005737">
    <property type="term" value="C:cytoplasm"/>
    <property type="evidence" value="ECO:0007669"/>
    <property type="project" value="TreeGrafter"/>
</dbReference>
<dbReference type="GO" id="GO:0044550">
    <property type="term" value="P:secondary metabolite biosynthetic process"/>
    <property type="evidence" value="ECO:0007669"/>
    <property type="project" value="TreeGrafter"/>
</dbReference>
<feature type="domain" description="Carrier" evidence="3">
    <location>
        <begin position="11"/>
        <end position="86"/>
    </location>
</feature>
<dbReference type="GO" id="GO:0031177">
    <property type="term" value="F:phosphopantetheine binding"/>
    <property type="evidence" value="ECO:0007669"/>
    <property type="project" value="InterPro"/>
</dbReference>
<dbReference type="GO" id="GO:0017000">
    <property type="term" value="P:antibiotic biosynthetic process"/>
    <property type="evidence" value="ECO:0007669"/>
    <property type="project" value="UniProtKB-ARBA"/>
</dbReference>
<dbReference type="PANTHER" id="PTHR45527:SF1">
    <property type="entry name" value="FATTY ACID SYNTHASE"/>
    <property type="match status" value="1"/>
</dbReference>
<keyword evidence="2" id="KW-0597">Phosphoprotein</keyword>
<evidence type="ECO:0000256" key="2">
    <source>
        <dbReference type="ARBA" id="ARBA00022553"/>
    </source>
</evidence>
<dbReference type="OrthoDB" id="2085352at2"/>
<evidence type="ECO:0000313" key="4">
    <source>
        <dbReference type="EMBL" id="KJY26903.1"/>
    </source>
</evidence>
<dbReference type="EMBL" id="JZWV01000889">
    <property type="protein sequence ID" value="KJY26903.1"/>
    <property type="molecule type" value="Genomic_DNA"/>
</dbReference>
<protein>
    <recommendedName>
        <fullName evidence="3">Carrier domain-containing protein</fullName>
    </recommendedName>
</protein>
<dbReference type="SUPFAM" id="SSF47336">
    <property type="entry name" value="ACP-like"/>
    <property type="match status" value="1"/>
</dbReference>
<comment type="caution">
    <text evidence="4">The sequence shown here is derived from an EMBL/GenBank/DDBJ whole genome shotgun (WGS) entry which is preliminary data.</text>
</comment>
<keyword evidence="5" id="KW-1185">Reference proteome</keyword>
<feature type="non-terminal residue" evidence="4">
    <location>
        <position position="1"/>
    </location>
</feature>
<dbReference type="PATRIC" id="fig|68223.7.peg.2126"/>
<dbReference type="PROSITE" id="PS00012">
    <property type="entry name" value="PHOSPHOPANTETHEINE"/>
    <property type="match status" value="1"/>
</dbReference>
<sequence>PVPAAGGRGGDGAPDIAELLEETWRAALGMSSIDHGADFFDLGGDSLSAVGLIAEVRDRLGVELSIGMLFEFPTISALAAQLRGRTEGTR</sequence>
<accession>A0A0F4IZI4</accession>
<dbReference type="InterPro" id="IPR036736">
    <property type="entry name" value="ACP-like_sf"/>
</dbReference>
<keyword evidence="1" id="KW-0596">Phosphopantetheine</keyword>
<evidence type="ECO:0000256" key="1">
    <source>
        <dbReference type="ARBA" id="ARBA00022450"/>
    </source>
</evidence>
<dbReference type="InterPro" id="IPR009081">
    <property type="entry name" value="PP-bd_ACP"/>
</dbReference>
<dbReference type="PANTHER" id="PTHR45527">
    <property type="entry name" value="NONRIBOSOMAL PEPTIDE SYNTHETASE"/>
    <property type="match status" value="1"/>
</dbReference>
<name>A0A0F4IZI4_9ACTN</name>
<proteinExistence type="predicted"/>
<reference evidence="4 5" key="1">
    <citation type="submission" date="2015-02" db="EMBL/GenBank/DDBJ databases">
        <authorList>
            <person name="Ju K.-S."/>
            <person name="Doroghazi J.R."/>
            <person name="Metcalf W."/>
        </authorList>
    </citation>
    <scope>NUCLEOTIDE SEQUENCE [LARGE SCALE GENOMIC DNA]</scope>
    <source>
        <strain evidence="4 5">NRRL ISP-5550</strain>
    </source>
</reference>
<dbReference type="PROSITE" id="PS50075">
    <property type="entry name" value="CARRIER"/>
    <property type="match status" value="1"/>
</dbReference>
<dbReference type="SMART" id="SM00823">
    <property type="entry name" value="PKS_PP"/>
    <property type="match status" value="1"/>
</dbReference>
<dbReference type="Pfam" id="PF00550">
    <property type="entry name" value="PP-binding"/>
    <property type="match status" value="1"/>
</dbReference>
<gene>
    <name evidence="4" type="ORF">VR44_28930</name>
</gene>
<dbReference type="GO" id="GO:0043041">
    <property type="term" value="P:amino acid activation for nonribosomal peptide biosynthetic process"/>
    <property type="evidence" value="ECO:0007669"/>
    <property type="project" value="TreeGrafter"/>
</dbReference>
<dbReference type="Gene3D" id="1.10.1200.10">
    <property type="entry name" value="ACP-like"/>
    <property type="match status" value="1"/>
</dbReference>
<dbReference type="InterPro" id="IPR006162">
    <property type="entry name" value="Ppantetheine_attach_site"/>
</dbReference>
<evidence type="ECO:0000259" key="3">
    <source>
        <dbReference type="PROSITE" id="PS50075"/>
    </source>
</evidence>
<dbReference type="SMART" id="SM01294">
    <property type="entry name" value="PKS_PP_betabranch"/>
    <property type="match status" value="1"/>
</dbReference>